<dbReference type="SUPFAM" id="SSF46565">
    <property type="entry name" value="Chaperone J-domain"/>
    <property type="match status" value="1"/>
</dbReference>
<name>A0AAF0DGB2_9EURO</name>
<dbReference type="InterPro" id="IPR036869">
    <property type="entry name" value="J_dom_sf"/>
</dbReference>
<evidence type="ECO:0000259" key="2">
    <source>
        <dbReference type="PROSITE" id="PS50076"/>
    </source>
</evidence>
<dbReference type="InterPro" id="IPR052594">
    <property type="entry name" value="J_domain-containing_protein"/>
</dbReference>
<sequence>MPTKEDDLVEEDPPTSVNPYEVLEVDQNATADQVKAAYRKQALKHHPDKASPESKDEANKKFQEIAFAYAILSDERRRRCYDTTGNTSESLDEDDDFDWMDFYREQLSSMVDGRAIERFKSEYQGSEEEKRDVLEAYETHEGDLDRVYEEVMLSNVLDDDERFRKIIKQAIREGRVSDWPKFSKEGTKKKAQRVKTAKREAEEAKELAKELGFEDKLFGNGKGKGDKKKSGGGDDDDSALMALIQQRQKSRASTFLADLEAKYAAPSKDGKRKKRMADENEPPEEAFQKNNSRTAKKQKAH</sequence>
<organism evidence="3 4">
    <name type="scientific">Emydomyces testavorans</name>
    <dbReference type="NCBI Taxonomy" id="2070801"/>
    <lineage>
        <taxon>Eukaryota</taxon>
        <taxon>Fungi</taxon>
        <taxon>Dikarya</taxon>
        <taxon>Ascomycota</taxon>
        <taxon>Pezizomycotina</taxon>
        <taxon>Eurotiomycetes</taxon>
        <taxon>Eurotiomycetidae</taxon>
        <taxon>Onygenales</taxon>
        <taxon>Nannizziopsiaceae</taxon>
        <taxon>Emydomyces</taxon>
    </lineage>
</organism>
<reference evidence="3" key="1">
    <citation type="submission" date="2023-03" db="EMBL/GenBank/DDBJ databases">
        <title>Emydomyces testavorans Genome Sequence.</title>
        <authorList>
            <person name="Hoyer L."/>
        </authorList>
    </citation>
    <scope>NUCLEOTIDE SEQUENCE</scope>
    <source>
        <strain evidence="3">16-2883</strain>
    </source>
</reference>
<dbReference type="PANTHER" id="PTHR44144:SF1">
    <property type="entry name" value="DNAJ HOMOLOG SUBFAMILY C MEMBER 9"/>
    <property type="match status" value="1"/>
</dbReference>
<evidence type="ECO:0000313" key="3">
    <source>
        <dbReference type="EMBL" id="WEW57245.1"/>
    </source>
</evidence>
<feature type="region of interest" description="Disordered" evidence="1">
    <location>
        <begin position="181"/>
        <end position="301"/>
    </location>
</feature>
<dbReference type="Pfam" id="PF00226">
    <property type="entry name" value="DnaJ"/>
    <property type="match status" value="1"/>
</dbReference>
<feature type="region of interest" description="Disordered" evidence="1">
    <location>
        <begin position="39"/>
        <end position="58"/>
    </location>
</feature>
<accession>A0AAF0DGB2</accession>
<dbReference type="InterPro" id="IPR018253">
    <property type="entry name" value="DnaJ_domain_CS"/>
</dbReference>
<gene>
    <name evidence="3" type="ORF">PRK78_002710</name>
</gene>
<protein>
    <recommendedName>
        <fullName evidence="2">J domain-containing protein</fullName>
    </recommendedName>
</protein>
<dbReference type="CDD" id="cd06257">
    <property type="entry name" value="DnaJ"/>
    <property type="match status" value="1"/>
</dbReference>
<feature type="compositionally biased region" description="Basic and acidic residues" evidence="1">
    <location>
        <begin position="197"/>
        <end position="217"/>
    </location>
</feature>
<evidence type="ECO:0000313" key="4">
    <source>
        <dbReference type="Proteomes" id="UP001219355"/>
    </source>
</evidence>
<dbReference type="GO" id="GO:0005737">
    <property type="term" value="C:cytoplasm"/>
    <property type="evidence" value="ECO:0007669"/>
    <property type="project" value="TreeGrafter"/>
</dbReference>
<dbReference type="PANTHER" id="PTHR44144">
    <property type="entry name" value="DNAJ HOMOLOG SUBFAMILY C MEMBER 9"/>
    <property type="match status" value="1"/>
</dbReference>
<dbReference type="InterPro" id="IPR001623">
    <property type="entry name" value="DnaJ_domain"/>
</dbReference>
<dbReference type="PROSITE" id="PS00636">
    <property type="entry name" value="DNAJ_1"/>
    <property type="match status" value="1"/>
</dbReference>
<dbReference type="Pfam" id="PF23302">
    <property type="entry name" value="HTH_DNAJC9"/>
    <property type="match status" value="1"/>
</dbReference>
<dbReference type="PROSITE" id="PS50076">
    <property type="entry name" value="DNAJ_2"/>
    <property type="match status" value="1"/>
</dbReference>
<dbReference type="Proteomes" id="UP001219355">
    <property type="component" value="Chromosome 2"/>
</dbReference>
<dbReference type="GO" id="GO:0031072">
    <property type="term" value="F:heat shock protein binding"/>
    <property type="evidence" value="ECO:0007669"/>
    <property type="project" value="TreeGrafter"/>
</dbReference>
<dbReference type="GO" id="GO:0005634">
    <property type="term" value="C:nucleus"/>
    <property type="evidence" value="ECO:0007669"/>
    <property type="project" value="TreeGrafter"/>
</dbReference>
<feature type="domain" description="J" evidence="2">
    <location>
        <begin position="18"/>
        <end position="85"/>
    </location>
</feature>
<dbReference type="SMART" id="SM00271">
    <property type="entry name" value="DnaJ"/>
    <property type="match status" value="1"/>
</dbReference>
<dbReference type="Gene3D" id="1.10.287.110">
    <property type="entry name" value="DnaJ domain"/>
    <property type="match status" value="1"/>
</dbReference>
<dbReference type="AlphaFoldDB" id="A0AAF0DGB2"/>
<evidence type="ECO:0000256" key="1">
    <source>
        <dbReference type="SAM" id="MobiDB-lite"/>
    </source>
</evidence>
<proteinExistence type="predicted"/>
<feature type="compositionally biased region" description="Basic and acidic residues" evidence="1">
    <location>
        <begin position="48"/>
        <end position="58"/>
    </location>
</feature>
<dbReference type="EMBL" id="CP120628">
    <property type="protein sequence ID" value="WEW57245.1"/>
    <property type="molecule type" value="Genomic_DNA"/>
</dbReference>
<dbReference type="InterPro" id="IPR056453">
    <property type="entry name" value="HTH_DNAJC9"/>
</dbReference>
<dbReference type="FunFam" id="1.10.287.110:FF:000110">
    <property type="entry name" value="DnaJ domain protein (AFU_orthologue AFUA_2G13210)"/>
    <property type="match status" value="1"/>
</dbReference>
<keyword evidence="4" id="KW-1185">Reference proteome</keyword>
<dbReference type="PRINTS" id="PR00625">
    <property type="entry name" value="JDOMAIN"/>
</dbReference>